<dbReference type="SUPFAM" id="SSF57783">
    <property type="entry name" value="Zinc beta-ribbon"/>
    <property type="match status" value="1"/>
</dbReference>
<dbReference type="Pfam" id="PF13155">
    <property type="entry name" value="Toprim_2"/>
    <property type="match status" value="1"/>
</dbReference>
<dbReference type="Gene3D" id="3.40.1360.10">
    <property type="match status" value="1"/>
</dbReference>
<dbReference type="Gene3D" id="3.90.580.10">
    <property type="entry name" value="Zinc finger, CHC2-type domain"/>
    <property type="match status" value="1"/>
</dbReference>
<dbReference type="EMBL" id="QGNY01000002">
    <property type="protein sequence ID" value="PWS32654.1"/>
    <property type="molecule type" value="Genomic_DNA"/>
</dbReference>
<organism evidence="1 2">
    <name type="scientific">Pedobacter paludis</name>
    <dbReference type="NCBI Taxonomy" id="2203212"/>
    <lineage>
        <taxon>Bacteria</taxon>
        <taxon>Pseudomonadati</taxon>
        <taxon>Bacteroidota</taxon>
        <taxon>Sphingobacteriia</taxon>
        <taxon>Sphingobacteriales</taxon>
        <taxon>Sphingobacteriaceae</taxon>
        <taxon>Pedobacter</taxon>
    </lineage>
</organism>
<dbReference type="SUPFAM" id="SSF56731">
    <property type="entry name" value="DNA primase core"/>
    <property type="match status" value="1"/>
</dbReference>
<name>A0A317F0J7_9SPHI</name>
<dbReference type="RefSeq" id="WP_109928826.1">
    <property type="nucleotide sequence ID" value="NZ_QGNY01000002.1"/>
</dbReference>
<dbReference type="InterPro" id="IPR036977">
    <property type="entry name" value="DNA_primase_Znf_CHC2"/>
</dbReference>
<dbReference type="OrthoDB" id="8536512at2"/>
<keyword evidence="2" id="KW-1185">Reference proteome</keyword>
<accession>A0A317F0J7</accession>
<dbReference type="GO" id="GO:0006260">
    <property type="term" value="P:DNA replication"/>
    <property type="evidence" value="ECO:0007669"/>
    <property type="project" value="InterPro"/>
</dbReference>
<reference evidence="2" key="1">
    <citation type="submission" date="2018-05" db="EMBL/GenBank/DDBJ databases">
        <title>Pedobacter paludis sp. nov., isolated from wetland soil.</title>
        <authorList>
            <person name="Zhang Y."/>
        </authorList>
    </citation>
    <scope>NUCLEOTIDE SEQUENCE [LARGE SCALE GENOMIC DNA]</scope>
    <source>
        <strain evidence="2">R-8</strain>
    </source>
</reference>
<gene>
    <name evidence="1" type="ORF">DF947_06170</name>
</gene>
<proteinExistence type="predicted"/>
<sequence length="325" mass="36850">MATYIDASKLLSETSITDFLERLGYRPVKRSGNEHFYLSMLREERTASLCVNEGLSVWFDHGGPNASGIRGGNLIDLAISYWHPISYVDALYKIKKVMGNNVQLSDEISMKNQERKRLFIKLPNYKIEAIKPLGTNTAITSYLQNRGIWGMADGHIHELYYFVRDDKGVQKNFFAAGWQNENGGWEVRNKYFQGCLGHKGLSFIEGNEDELVIFEGYMDYLSWKYENEDCSPSVVVLNSLSLLPAGINRARKFEYIEAYFDRDKAGLKATLDFKEALPMAKDCSGIYSGFKDYNEKLMADLQHLRLGEKDFAGLCLGGNKVGGSR</sequence>
<evidence type="ECO:0000313" key="2">
    <source>
        <dbReference type="Proteomes" id="UP000245391"/>
    </source>
</evidence>
<dbReference type="GO" id="GO:0003677">
    <property type="term" value="F:DNA binding"/>
    <property type="evidence" value="ECO:0007669"/>
    <property type="project" value="InterPro"/>
</dbReference>
<comment type="caution">
    <text evidence="1">The sequence shown here is derived from an EMBL/GenBank/DDBJ whole genome shotgun (WGS) entry which is preliminary data.</text>
</comment>
<dbReference type="GO" id="GO:0008270">
    <property type="term" value="F:zinc ion binding"/>
    <property type="evidence" value="ECO:0007669"/>
    <property type="project" value="InterPro"/>
</dbReference>
<dbReference type="Proteomes" id="UP000245391">
    <property type="component" value="Unassembled WGS sequence"/>
</dbReference>
<evidence type="ECO:0000313" key="1">
    <source>
        <dbReference type="EMBL" id="PWS32654.1"/>
    </source>
</evidence>
<dbReference type="AlphaFoldDB" id="A0A317F0J7"/>
<protein>
    <submittedName>
        <fullName evidence="1">Molecular chaperone TorD</fullName>
    </submittedName>
</protein>